<dbReference type="AlphaFoldDB" id="C0VYQ8"/>
<dbReference type="InterPro" id="IPR021994">
    <property type="entry name" value="DUF3592"/>
</dbReference>
<feature type="transmembrane region" description="Helical" evidence="1">
    <location>
        <begin position="15"/>
        <end position="34"/>
    </location>
</feature>
<keyword evidence="4" id="KW-1185">Reference proteome</keyword>
<reference evidence="3 4" key="1">
    <citation type="submission" date="2009-01" db="EMBL/GenBank/DDBJ databases">
        <authorList>
            <person name="Qin X."/>
            <person name="Bachman B."/>
            <person name="Battles P."/>
            <person name="Bell A."/>
            <person name="Bess C."/>
            <person name="Bickham C."/>
            <person name="Chaboub L."/>
            <person name="Chen D."/>
            <person name="Coyle M."/>
            <person name="Deiros D.R."/>
            <person name="Dinh H."/>
            <person name="Forbes L."/>
            <person name="Fowler G."/>
            <person name="Francisco L."/>
            <person name="Fu Q."/>
            <person name="Gubbala S."/>
            <person name="Hale W."/>
            <person name="Han Y."/>
            <person name="Hemphill L."/>
            <person name="Highlander S.K."/>
            <person name="Hirani K."/>
            <person name="Hogues M."/>
            <person name="Jackson L."/>
            <person name="Jakkamsetti A."/>
            <person name="Javaid M."/>
            <person name="Jiang H."/>
            <person name="Korchina V."/>
            <person name="Kovar C."/>
            <person name="Lara F."/>
            <person name="Lee S."/>
            <person name="Mata R."/>
            <person name="Mathew T."/>
            <person name="Moen C."/>
            <person name="Morales K."/>
            <person name="Munidasa M."/>
            <person name="Nazareth L."/>
            <person name="Ngo R."/>
            <person name="Nguyen L."/>
            <person name="Okwuonu G."/>
            <person name="Ongeri F."/>
            <person name="Patil S."/>
            <person name="Petrosino J."/>
            <person name="Pham C."/>
            <person name="Pham P."/>
            <person name="Pu L.-L."/>
            <person name="Puazo M."/>
            <person name="Raj R."/>
            <person name="Reid J."/>
            <person name="Rouhana J."/>
            <person name="Saada N."/>
            <person name="Shang Y."/>
            <person name="Simmons D."/>
            <person name="Thornton R."/>
            <person name="Warren J."/>
            <person name="Weissenberger G."/>
            <person name="Zhang J."/>
            <person name="Zhang L."/>
            <person name="Zhou C."/>
            <person name="Zhu D."/>
            <person name="Muzny D."/>
            <person name="Worley K."/>
            <person name="Gibbs R."/>
        </authorList>
    </citation>
    <scope>NUCLEOTIDE SEQUENCE [LARGE SCALE GENOMIC DNA]</scope>
    <source>
        <strain evidence="3 4">DSM 15436</strain>
    </source>
</reference>
<dbReference type="Pfam" id="PF12158">
    <property type="entry name" value="DUF3592"/>
    <property type="match status" value="1"/>
</dbReference>
<dbReference type="Proteomes" id="UP000010301">
    <property type="component" value="Unassembled WGS sequence"/>
</dbReference>
<comment type="caution">
    <text evidence="3">The sequence shown here is derived from an EMBL/GenBank/DDBJ whole genome shotgun (WGS) entry which is preliminary data.</text>
</comment>
<keyword evidence="1" id="KW-0812">Transmembrane</keyword>
<proteinExistence type="predicted"/>
<accession>C0VYQ8</accession>
<organism evidence="3 4">
    <name type="scientific">Gleimia coleocanis DSM 15436</name>
    <dbReference type="NCBI Taxonomy" id="525245"/>
    <lineage>
        <taxon>Bacteria</taxon>
        <taxon>Bacillati</taxon>
        <taxon>Actinomycetota</taxon>
        <taxon>Actinomycetes</taxon>
        <taxon>Actinomycetales</taxon>
        <taxon>Actinomycetaceae</taxon>
        <taxon>Gleimia</taxon>
    </lineage>
</organism>
<evidence type="ECO:0000313" key="3">
    <source>
        <dbReference type="EMBL" id="EEH64561.1"/>
    </source>
</evidence>
<name>C0VYQ8_9ACTO</name>
<gene>
    <name evidence="3" type="ORF">HMPREF0044_0298</name>
</gene>
<keyword evidence="1" id="KW-0472">Membrane</keyword>
<keyword evidence="1" id="KW-1133">Transmembrane helix</keyword>
<protein>
    <recommendedName>
        <fullName evidence="2">DUF3592 domain-containing protein</fullName>
    </recommendedName>
</protein>
<dbReference type="STRING" id="525245.HMPREF0044_0298"/>
<evidence type="ECO:0000256" key="1">
    <source>
        <dbReference type="SAM" id="Phobius"/>
    </source>
</evidence>
<feature type="domain" description="DUF3592" evidence="2">
    <location>
        <begin position="51"/>
        <end position="123"/>
    </location>
</feature>
<dbReference type="RefSeq" id="WP_006547295.1">
    <property type="nucleotide sequence ID" value="NZ_DS999545.1"/>
</dbReference>
<feature type="transmembrane region" description="Helical" evidence="1">
    <location>
        <begin position="125"/>
        <end position="148"/>
    </location>
</feature>
<sequence length="168" mass="18957">MENPQTGNTKKSKAFLFKLAAVGMLVASLIFMYLNGGNAIYQSFTTHTVTTNATVTVAEKRVVHHYKRLSKYTCQLQYEFKVGNQHYVGPKGQENTEFQFTCPQIGKEIKVIYNPENPSENTLHFLNYSVMKFFLAGLMAAACIYIIFSPRKLLTRPKGNTPAVTTKM</sequence>
<dbReference type="HOGENOM" id="CLU_1583050_0_0_11"/>
<dbReference type="EMBL" id="ACFG01000004">
    <property type="protein sequence ID" value="EEH64561.1"/>
    <property type="molecule type" value="Genomic_DNA"/>
</dbReference>
<evidence type="ECO:0000259" key="2">
    <source>
        <dbReference type="Pfam" id="PF12158"/>
    </source>
</evidence>
<evidence type="ECO:0000313" key="4">
    <source>
        <dbReference type="Proteomes" id="UP000010301"/>
    </source>
</evidence>